<keyword evidence="3" id="KW-0732">Signal</keyword>
<feature type="signal peptide" evidence="3">
    <location>
        <begin position="1"/>
        <end position="19"/>
    </location>
</feature>
<dbReference type="Pfam" id="PF00264">
    <property type="entry name" value="Tyrosinase"/>
    <property type="match status" value="1"/>
</dbReference>
<name>A0A3N4ID66_ASCIM</name>
<evidence type="ECO:0000313" key="6">
    <source>
        <dbReference type="EMBL" id="RPA84065.1"/>
    </source>
</evidence>
<feature type="domain" description="Tyrosinase copper-binding" evidence="5">
    <location>
        <begin position="264"/>
        <end position="275"/>
    </location>
</feature>
<dbReference type="PANTHER" id="PTHR11474:SF126">
    <property type="entry name" value="TYROSINASE-LIKE PROTEIN TYR-1-RELATED"/>
    <property type="match status" value="1"/>
</dbReference>
<evidence type="ECO:0000256" key="1">
    <source>
        <dbReference type="ARBA" id="ARBA00022723"/>
    </source>
</evidence>
<dbReference type="OrthoDB" id="6132182at2759"/>
<evidence type="ECO:0000256" key="3">
    <source>
        <dbReference type="SAM" id="SignalP"/>
    </source>
</evidence>
<sequence>MKTTAFLSALVALAAVGSAAPAPVHNVFPVGATCSNPLQRKEWRQLTSSEKTSFYNAVKCLHNPITKPAQLGHIAPGVRTRFEDFIAEHQRQTATVHYVAHFFAWHRLFLSRFEQELRQCGYNAALPYWDYTIDTANLLGSPVLADFGGDGAFDPNADRAFGAMGGGCITSGPFSQAGGFRNISLGENTNTGYAPHCLTRNVKNLVGQVWLNPGREAEAVAKPTWEEFAVTLEGGMIWDTLGMHSGGHFGVSGTVGDMYTSPADPLFYLHHANLDRIWAKWQKQSPANLFAVGGSIKPRIQDLNPPNVPDIQMTSWFPINLGVLAGIEGYTTVGRLLDTKGTVPAGHLVTGSLCYEYV</sequence>
<dbReference type="GO" id="GO:0016491">
    <property type="term" value="F:oxidoreductase activity"/>
    <property type="evidence" value="ECO:0007669"/>
    <property type="project" value="InterPro"/>
</dbReference>
<dbReference type="Gene3D" id="1.10.1280.10">
    <property type="entry name" value="Di-copper center containing domain from catechol oxidase"/>
    <property type="match status" value="1"/>
</dbReference>
<dbReference type="PANTHER" id="PTHR11474">
    <property type="entry name" value="TYROSINASE FAMILY MEMBER"/>
    <property type="match status" value="1"/>
</dbReference>
<gene>
    <name evidence="6" type="ORF">BJ508DRAFT_317661</name>
</gene>
<feature type="domain" description="Tyrosinase copper-binding" evidence="4">
    <location>
        <begin position="97"/>
        <end position="114"/>
    </location>
</feature>
<dbReference type="PROSITE" id="PS00498">
    <property type="entry name" value="TYROSINASE_2"/>
    <property type="match status" value="1"/>
</dbReference>
<proteinExistence type="predicted"/>
<dbReference type="Proteomes" id="UP000275078">
    <property type="component" value="Unassembled WGS sequence"/>
</dbReference>
<evidence type="ECO:0000259" key="5">
    <source>
        <dbReference type="PROSITE" id="PS00498"/>
    </source>
</evidence>
<reference evidence="6 7" key="1">
    <citation type="journal article" date="2018" name="Nat. Ecol. Evol.">
        <title>Pezizomycetes genomes reveal the molecular basis of ectomycorrhizal truffle lifestyle.</title>
        <authorList>
            <person name="Murat C."/>
            <person name="Payen T."/>
            <person name="Noel B."/>
            <person name="Kuo A."/>
            <person name="Morin E."/>
            <person name="Chen J."/>
            <person name="Kohler A."/>
            <person name="Krizsan K."/>
            <person name="Balestrini R."/>
            <person name="Da Silva C."/>
            <person name="Montanini B."/>
            <person name="Hainaut M."/>
            <person name="Levati E."/>
            <person name="Barry K.W."/>
            <person name="Belfiori B."/>
            <person name="Cichocki N."/>
            <person name="Clum A."/>
            <person name="Dockter R.B."/>
            <person name="Fauchery L."/>
            <person name="Guy J."/>
            <person name="Iotti M."/>
            <person name="Le Tacon F."/>
            <person name="Lindquist E.A."/>
            <person name="Lipzen A."/>
            <person name="Malagnac F."/>
            <person name="Mello A."/>
            <person name="Molinier V."/>
            <person name="Miyauchi S."/>
            <person name="Poulain J."/>
            <person name="Riccioni C."/>
            <person name="Rubini A."/>
            <person name="Sitrit Y."/>
            <person name="Splivallo R."/>
            <person name="Traeger S."/>
            <person name="Wang M."/>
            <person name="Zifcakova L."/>
            <person name="Wipf D."/>
            <person name="Zambonelli A."/>
            <person name="Paolocci F."/>
            <person name="Nowrousian M."/>
            <person name="Ottonello S."/>
            <person name="Baldrian P."/>
            <person name="Spatafora J.W."/>
            <person name="Henrissat B."/>
            <person name="Nagy L.G."/>
            <person name="Aury J.M."/>
            <person name="Wincker P."/>
            <person name="Grigoriev I.V."/>
            <person name="Bonfante P."/>
            <person name="Martin F.M."/>
        </authorList>
    </citation>
    <scope>NUCLEOTIDE SEQUENCE [LARGE SCALE GENOMIC DNA]</scope>
    <source>
        <strain evidence="6 7">RN42</strain>
    </source>
</reference>
<evidence type="ECO:0000259" key="4">
    <source>
        <dbReference type="PROSITE" id="PS00497"/>
    </source>
</evidence>
<dbReference type="SUPFAM" id="SSF48056">
    <property type="entry name" value="Di-copper centre-containing domain"/>
    <property type="match status" value="1"/>
</dbReference>
<evidence type="ECO:0000313" key="7">
    <source>
        <dbReference type="Proteomes" id="UP000275078"/>
    </source>
</evidence>
<keyword evidence="1" id="KW-0479">Metal-binding</keyword>
<dbReference type="InterPro" id="IPR008922">
    <property type="entry name" value="Di-copper_centre_dom_sf"/>
</dbReference>
<dbReference type="PROSITE" id="PS00497">
    <property type="entry name" value="TYROSINASE_1"/>
    <property type="match status" value="1"/>
</dbReference>
<accession>A0A3N4ID66</accession>
<evidence type="ECO:0000256" key="2">
    <source>
        <dbReference type="ARBA" id="ARBA00023008"/>
    </source>
</evidence>
<dbReference type="PRINTS" id="PR00092">
    <property type="entry name" value="TYROSINASE"/>
</dbReference>
<dbReference type="InterPro" id="IPR050316">
    <property type="entry name" value="Tyrosinase/Hemocyanin"/>
</dbReference>
<feature type="chain" id="PRO_5018161789" evidence="3">
    <location>
        <begin position="20"/>
        <end position="358"/>
    </location>
</feature>
<dbReference type="EMBL" id="ML119661">
    <property type="protein sequence ID" value="RPA84065.1"/>
    <property type="molecule type" value="Genomic_DNA"/>
</dbReference>
<dbReference type="GO" id="GO:0046872">
    <property type="term" value="F:metal ion binding"/>
    <property type="evidence" value="ECO:0007669"/>
    <property type="project" value="UniProtKB-KW"/>
</dbReference>
<keyword evidence="7" id="KW-1185">Reference proteome</keyword>
<protein>
    <submittedName>
        <fullName evidence="6">Di-copper centre-containing protein</fullName>
    </submittedName>
</protein>
<keyword evidence="2" id="KW-0186">Copper</keyword>
<dbReference type="AlphaFoldDB" id="A0A3N4ID66"/>
<organism evidence="6 7">
    <name type="scientific">Ascobolus immersus RN42</name>
    <dbReference type="NCBI Taxonomy" id="1160509"/>
    <lineage>
        <taxon>Eukaryota</taxon>
        <taxon>Fungi</taxon>
        <taxon>Dikarya</taxon>
        <taxon>Ascomycota</taxon>
        <taxon>Pezizomycotina</taxon>
        <taxon>Pezizomycetes</taxon>
        <taxon>Pezizales</taxon>
        <taxon>Ascobolaceae</taxon>
        <taxon>Ascobolus</taxon>
    </lineage>
</organism>
<dbReference type="InterPro" id="IPR002227">
    <property type="entry name" value="Tyrosinase_Cu-bd"/>
</dbReference>
<dbReference type="STRING" id="1160509.A0A3N4ID66"/>